<dbReference type="PRINTS" id="PR01036">
    <property type="entry name" value="TCRTETB"/>
</dbReference>
<dbReference type="SUPFAM" id="SSF103473">
    <property type="entry name" value="MFS general substrate transporter"/>
    <property type="match status" value="1"/>
</dbReference>
<reference evidence="9" key="1">
    <citation type="journal article" date="2017" name="Nat. Microbiol.">
        <title>Global analysis of biosynthetic gene clusters reveals vast potential of secondary metabolite production in Penicillium species.</title>
        <authorList>
            <person name="Nielsen J.C."/>
            <person name="Grijseels S."/>
            <person name="Prigent S."/>
            <person name="Ji B."/>
            <person name="Dainat J."/>
            <person name="Nielsen K.F."/>
            <person name="Frisvad J.C."/>
            <person name="Workman M."/>
            <person name="Nielsen J."/>
        </authorList>
    </citation>
    <scope>NUCLEOTIDE SEQUENCE [LARGE SCALE GENOMIC DNA]</scope>
    <source>
        <strain evidence="9">IBT 29486</strain>
    </source>
</reference>
<feature type="transmembrane region" description="Helical" evidence="6">
    <location>
        <begin position="107"/>
        <end position="127"/>
    </location>
</feature>
<feature type="transmembrane region" description="Helical" evidence="6">
    <location>
        <begin position="166"/>
        <end position="186"/>
    </location>
</feature>
<dbReference type="CDD" id="cd17502">
    <property type="entry name" value="MFS_Azr1_MDR_like"/>
    <property type="match status" value="1"/>
</dbReference>
<feature type="transmembrane region" description="Helical" evidence="6">
    <location>
        <begin position="514"/>
        <end position="533"/>
    </location>
</feature>
<keyword evidence="9" id="KW-1185">Reference proteome</keyword>
<dbReference type="OrthoDB" id="10021397at2759"/>
<feature type="transmembrane region" description="Helical" evidence="6">
    <location>
        <begin position="311"/>
        <end position="331"/>
    </location>
</feature>
<evidence type="ECO:0000256" key="2">
    <source>
        <dbReference type="ARBA" id="ARBA00022692"/>
    </source>
</evidence>
<evidence type="ECO:0000256" key="1">
    <source>
        <dbReference type="ARBA" id="ARBA00004141"/>
    </source>
</evidence>
<dbReference type="PANTHER" id="PTHR23501:SF198">
    <property type="entry name" value="AZOLE RESISTANCE PROTEIN 1-RELATED"/>
    <property type="match status" value="1"/>
</dbReference>
<dbReference type="InterPro" id="IPR036259">
    <property type="entry name" value="MFS_trans_sf"/>
</dbReference>
<dbReference type="Pfam" id="PF07690">
    <property type="entry name" value="MFS_1"/>
    <property type="match status" value="1"/>
</dbReference>
<feature type="transmembrane region" description="Helical" evidence="6">
    <location>
        <begin position="80"/>
        <end position="100"/>
    </location>
</feature>
<dbReference type="PANTHER" id="PTHR23501">
    <property type="entry name" value="MAJOR FACILITATOR SUPERFAMILY"/>
    <property type="match status" value="1"/>
</dbReference>
<protein>
    <recommendedName>
        <fullName evidence="7">Major facilitator superfamily (MFS) profile domain-containing protein</fullName>
    </recommendedName>
</protein>
<name>A0A1V6RWP2_9EURO</name>
<dbReference type="Gene3D" id="1.20.1720.10">
    <property type="entry name" value="Multidrug resistance protein D"/>
    <property type="match status" value="1"/>
</dbReference>
<comment type="caution">
    <text evidence="8">The sequence shown here is derived from an EMBL/GenBank/DDBJ whole genome shotgun (WGS) entry which is preliminary data.</text>
</comment>
<feature type="transmembrane region" description="Helical" evidence="6">
    <location>
        <begin position="198"/>
        <end position="218"/>
    </location>
</feature>
<sequence>MANDDATTRSKHSELDNTNDAPIVISSSGEDSHLLTGKKLSIAFAAMLLALLLTALDQTILSTALPRIASDFNAFSQQGWVAASFVLTQTTFILFFSQVLRLYPAKYVLIVSVVIFEIGSALCGAAQDVNILIGGRALSGVGAAGILTGILQVMAQATRLEDRPTLFSLFESVFAFASIIGPLIGGALTDHASWRWCFYINLPIGGVSIIAIVLLVDAPPPLGSEDYDRSFKAMFWSTAALDWIGTLLSLGAVTSLVLGLQWGGNEKAWNSADVIVCLVLAPVLTAVFIFWEHYMGDRAMVPLAIFKSFSIYSICFFAIFNRFIYLIFTYYIPIYYQAGRHHSATKSGVDLLPLMLSVVISIVVSGQLVGRYGRYWPYLVGGPVIGAVGSGLMYTVTALPSNAAVIGYQILVGICIGTTLQNILFAMQAEFDDTPKLISQATGMVNFCQFLGGTIGLAIAETTFSSELLRNLRKYAPDAPFETILQSPLSIYSAAVPDALVPNVVHAYVKSLSIVYIIGVPASVLSLIFALCISNINIKKKPETEIENHVPHGDNVASEGPQTSNEQHPMAEKIHSP</sequence>
<feature type="transmembrane region" description="Helical" evidence="6">
    <location>
        <begin position="239"/>
        <end position="262"/>
    </location>
</feature>
<evidence type="ECO:0000256" key="4">
    <source>
        <dbReference type="ARBA" id="ARBA00023136"/>
    </source>
</evidence>
<feature type="region of interest" description="Disordered" evidence="5">
    <location>
        <begin position="548"/>
        <end position="577"/>
    </location>
</feature>
<evidence type="ECO:0000259" key="7">
    <source>
        <dbReference type="PROSITE" id="PS50850"/>
    </source>
</evidence>
<feature type="transmembrane region" description="Helical" evidence="6">
    <location>
        <begin position="376"/>
        <end position="394"/>
    </location>
</feature>
<gene>
    <name evidence="8" type="ORF">PENVUL_c021G02987</name>
</gene>
<dbReference type="Gene3D" id="1.20.1250.20">
    <property type="entry name" value="MFS general substrate transporter like domains"/>
    <property type="match status" value="1"/>
</dbReference>
<dbReference type="InterPro" id="IPR011701">
    <property type="entry name" value="MFS"/>
</dbReference>
<organism evidence="8 9">
    <name type="scientific">Penicillium vulpinum</name>
    <dbReference type="NCBI Taxonomy" id="29845"/>
    <lineage>
        <taxon>Eukaryota</taxon>
        <taxon>Fungi</taxon>
        <taxon>Dikarya</taxon>
        <taxon>Ascomycota</taxon>
        <taxon>Pezizomycotina</taxon>
        <taxon>Eurotiomycetes</taxon>
        <taxon>Eurotiomycetidae</taxon>
        <taxon>Eurotiales</taxon>
        <taxon>Aspergillaceae</taxon>
        <taxon>Penicillium</taxon>
    </lineage>
</organism>
<dbReference type="GO" id="GO:0022857">
    <property type="term" value="F:transmembrane transporter activity"/>
    <property type="evidence" value="ECO:0007669"/>
    <property type="project" value="InterPro"/>
</dbReference>
<feature type="transmembrane region" description="Helical" evidence="6">
    <location>
        <begin position="406"/>
        <end position="425"/>
    </location>
</feature>
<proteinExistence type="predicted"/>
<evidence type="ECO:0000313" key="9">
    <source>
        <dbReference type="Proteomes" id="UP000191518"/>
    </source>
</evidence>
<comment type="subcellular location">
    <subcellularLocation>
        <location evidence="1">Membrane</location>
        <topology evidence="1">Multi-pass membrane protein</topology>
    </subcellularLocation>
</comment>
<keyword evidence="4 6" id="KW-0472">Membrane</keyword>
<dbReference type="PROSITE" id="PS50850">
    <property type="entry name" value="MFS"/>
    <property type="match status" value="1"/>
</dbReference>
<feature type="transmembrane region" description="Helical" evidence="6">
    <location>
        <begin position="351"/>
        <end position="369"/>
    </location>
</feature>
<feature type="domain" description="Major facilitator superfamily (MFS) profile" evidence="7">
    <location>
        <begin position="43"/>
        <end position="505"/>
    </location>
</feature>
<feature type="transmembrane region" description="Helical" evidence="6">
    <location>
        <begin position="40"/>
        <end position="60"/>
    </location>
</feature>
<feature type="transmembrane region" description="Helical" evidence="6">
    <location>
        <begin position="268"/>
        <end position="291"/>
    </location>
</feature>
<dbReference type="EMBL" id="MDYP01000021">
    <property type="protein sequence ID" value="OQE05940.1"/>
    <property type="molecule type" value="Genomic_DNA"/>
</dbReference>
<evidence type="ECO:0000256" key="3">
    <source>
        <dbReference type="ARBA" id="ARBA00022989"/>
    </source>
</evidence>
<feature type="transmembrane region" description="Helical" evidence="6">
    <location>
        <begin position="437"/>
        <end position="460"/>
    </location>
</feature>
<accession>A0A1V6RWP2</accession>
<dbReference type="GO" id="GO:0005886">
    <property type="term" value="C:plasma membrane"/>
    <property type="evidence" value="ECO:0007669"/>
    <property type="project" value="TreeGrafter"/>
</dbReference>
<keyword evidence="3 6" id="KW-1133">Transmembrane helix</keyword>
<evidence type="ECO:0000313" key="8">
    <source>
        <dbReference type="EMBL" id="OQE05940.1"/>
    </source>
</evidence>
<dbReference type="AlphaFoldDB" id="A0A1V6RWP2"/>
<feature type="transmembrane region" description="Helical" evidence="6">
    <location>
        <begin position="133"/>
        <end position="154"/>
    </location>
</feature>
<evidence type="ECO:0000256" key="5">
    <source>
        <dbReference type="SAM" id="MobiDB-lite"/>
    </source>
</evidence>
<dbReference type="InterPro" id="IPR020846">
    <property type="entry name" value="MFS_dom"/>
</dbReference>
<keyword evidence="2 6" id="KW-0812">Transmembrane</keyword>
<evidence type="ECO:0000256" key="6">
    <source>
        <dbReference type="SAM" id="Phobius"/>
    </source>
</evidence>
<dbReference type="Proteomes" id="UP000191518">
    <property type="component" value="Unassembled WGS sequence"/>
</dbReference>